<evidence type="ECO:0000256" key="3">
    <source>
        <dbReference type="ARBA" id="ARBA00005174"/>
    </source>
</evidence>
<dbReference type="SMART" id="SM01210">
    <property type="entry name" value="GARS_C"/>
    <property type="match status" value="1"/>
</dbReference>
<dbReference type="Gene3D" id="3.30.1490.20">
    <property type="entry name" value="ATP-grasp fold, A domain"/>
    <property type="match status" value="1"/>
</dbReference>
<dbReference type="Gene3D" id="3.90.600.10">
    <property type="entry name" value="Phosphoribosylglycinamide synthetase, C-terminal domain"/>
    <property type="match status" value="1"/>
</dbReference>
<comment type="similarity">
    <text evidence="10 13">Belongs to the GARS family.</text>
</comment>
<evidence type="ECO:0000256" key="1">
    <source>
        <dbReference type="ARBA" id="ARBA00001936"/>
    </source>
</evidence>
<name>A0A1D2LE71_BROTH</name>
<dbReference type="STRING" id="2756.BFR44_08240"/>
<evidence type="ECO:0000256" key="11">
    <source>
        <dbReference type="ARBA" id="ARBA00042242"/>
    </source>
</evidence>
<comment type="cofactor">
    <cofactor evidence="2">
        <name>Mg(2+)</name>
        <dbReference type="ChEBI" id="CHEBI:18420"/>
    </cofactor>
</comment>
<dbReference type="EC" id="6.3.4.13" evidence="4 13"/>
<dbReference type="OrthoDB" id="9807240at2"/>
<dbReference type="UniPathway" id="UPA00074">
    <property type="reaction ID" value="UER00125"/>
</dbReference>
<comment type="cofactor">
    <cofactor evidence="1">
        <name>Mn(2+)</name>
        <dbReference type="ChEBI" id="CHEBI:29035"/>
    </cofactor>
</comment>
<evidence type="ECO:0000256" key="2">
    <source>
        <dbReference type="ARBA" id="ARBA00001946"/>
    </source>
</evidence>
<keyword evidence="17" id="KW-1185">Reference proteome</keyword>
<dbReference type="Pfam" id="PF02843">
    <property type="entry name" value="GARS_C"/>
    <property type="match status" value="1"/>
</dbReference>
<dbReference type="InterPro" id="IPR020559">
    <property type="entry name" value="PRibGlycinamide_synth_CS"/>
</dbReference>
<dbReference type="HAMAP" id="MF_00138">
    <property type="entry name" value="GARS"/>
    <property type="match status" value="1"/>
</dbReference>
<comment type="pathway">
    <text evidence="3 13">Purine metabolism; IMP biosynthesis via de novo pathway; N(1)-(5-phospho-D-ribosyl)glycinamide from 5-phospho-alpha-D-ribose 1-diphosphate: step 2/2.</text>
</comment>
<gene>
    <name evidence="13" type="primary">purD</name>
    <name evidence="16" type="ORF">CNY62_09060</name>
</gene>
<dbReference type="Proteomes" id="UP000243591">
    <property type="component" value="Chromosome"/>
</dbReference>
<sequence>MKLLVIGSGGREHAVSKKLLQSNRVTAVYCAPGNPGMHGDGIKTVAIAETDVAELITFSKREQITWAFVGPEVPLLEGVVDALEKAGIPTFGPRKQAALIEGSKDFAKQLMSKYGIPTAASQTFTDFEKAKNYLLEQGAPIVVKADGLAAGKGVVVATTVEEAIAAAQAMLCDKQFGNSGAQIVVEAFLEGEEFSLMAFVDGAKVYPMVIAQDHKRALAGDKGLNTGGMGAYAPVHHIPAAVVETAIETILEPTALALVSEGRSFTGVLYAGLILTSDGPKVIEFNARFGDPETQVVLDRLSSDFAAVITDLLAHRTPTLVWQTEGVTLGVVLASKGYPEAYEKGAQLVGLEKLADHTQVFHAGVAQNEAKQLIANGGRVSLFSVRAKTMADAQQSIYAELAKLDTSDYVYRNDIGHRALKAPSSPFRTEEIGKE</sequence>
<accession>A0A1D2LE71</accession>
<dbReference type="InterPro" id="IPR011761">
    <property type="entry name" value="ATP-grasp"/>
</dbReference>
<dbReference type="PANTHER" id="PTHR43472">
    <property type="entry name" value="PHOSPHORIBOSYLAMINE--GLYCINE LIGASE"/>
    <property type="match status" value="1"/>
</dbReference>
<evidence type="ECO:0000256" key="5">
    <source>
        <dbReference type="ARBA" id="ARBA00022598"/>
    </source>
</evidence>
<evidence type="ECO:0000313" key="17">
    <source>
        <dbReference type="Proteomes" id="UP000243591"/>
    </source>
</evidence>
<keyword evidence="5 13" id="KW-0436">Ligase</keyword>
<keyword evidence="7 13" id="KW-0658">Purine biosynthesis</keyword>
<dbReference type="InterPro" id="IPR016185">
    <property type="entry name" value="PreATP-grasp_dom_sf"/>
</dbReference>
<dbReference type="RefSeq" id="WP_069125109.1">
    <property type="nucleotide sequence ID" value="NZ_CBCPIX010000005.1"/>
</dbReference>
<dbReference type="InterPro" id="IPR020560">
    <property type="entry name" value="PRibGlycinamide_synth_C-dom"/>
</dbReference>
<dbReference type="NCBIfam" id="TIGR00877">
    <property type="entry name" value="purD"/>
    <property type="match status" value="1"/>
</dbReference>
<dbReference type="PANTHER" id="PTHR43472:SF1">
    <property type="entry name" value="PHOSPHORIBOSYLAMINE--GLYCINE LIGASE, CHLOROPLASTIC"/>
    <property type="match status" value="1"/>
</dbReference>
<dbReference type="SMART" id="SM01209">
    <property type="entry name" value="GARS_A"/>
    <property type="match status" value="1"/>
</dbReference>
<dbReference type="PROSITE" id="PS50975">
    <property type="entry name" value="ATP_GRASP"/>
    <property type="match status" value="1"/>
</dbReference>
<dbReference type="KEGG" id="bths:CNY62_09060"/>
<evidence type="ECO:0000256" key="14">
    <source>
        <dbReference type="PROSITE-ProRule" id="PRU00409"/>
    </source>
</evidence>
<evidence type="ECO:0000256" key="9">
    <source>
        <dbReference type="ARBA" id="ARBA00022842"/>
    </source>
</evidence>
<evidence type="ECO:0000256" key="12">
    <source>
        <dbReference type="ARBA" id="ARBA00042864"/>
    </source>
</evidence>
<dbReference type="GO" id="GO:0004637">
    <property type="term" value="F:phosphoribosylamine-glycine ligase activity"/>
    <property type="evidence" value="ECO:0007669"/>
    <property type="project" value="UniProtKB-UniRule"/>
</dbReference>
<evidence type="ECO:0000256" key="4">
    <source>
        <dbReference type="ARBA" id="ARBA00013255"/>
    </source>
</evidence>
<dbReference type="AlphaFoldDB" id="A0A1D2LE71"/>
<dbReference type="InterPro" id="IPR000115">
    <property type="entry name" value="PRibGlycinamide_synth"/>
</dbReference>
<dbReference type="GO" id="GO:0006189">
    <property type="term" value="P:'de novo' IMP biosynthetic process"/>
    <property type="evidence" value="ECO:0007669"/>
    <property type="project" value="UniProtKB-UniRule"/>
</dbReference>
<keyword evidence="8 14" id="KW-0067">ATP-binding</keyword>
<dbReference type="GeneID" id="66536755"/>
<dbReference type="InterPro" id="IPR013815">
    <property type="entry name" value="ATP_grasp_subdomain_1"/>
</dbReference>
<dbReference type="SUPFAM" id="SSF56059">
    <property type="entry name" value="Glutathione synthetase ATP-binding domain-like"/>
    <property type="match status" value="1"/>
</dbReference>
<proteinExistence type="inferred from homology"/>
<keyword evidence="6 14" id="KW-0547">Nucleotide-binding</keyword>
<evidence type="ECO:0000256" key="8">
    <source>
        <dbReference type="ARBA" id="ARBA00022840"/>
    </source>
</evidence>
<dbReference type="PROSITE" id="PS00184">
    <property type="entry name" value="GARS"/>
    <property type="match status" value="1"/>
</dbReference>
<evidence type="ECO:0000256" key="6">
    <source>
        <dbReference type="ARBA" id="ARBA00022741"/>
    </source>
</evidence>
<dbReference type="Gene3D" id="3.40.50.20">
    <property type="match status" value="1"/>
</dbReference>
<evidence type="ECO:0000256" key="7">
    <source>
        <dbReference type="ARBA" id="ARBA00022755"/>
    </source>
</evidence>
<dbReference type="InterPro" id="IPR020562">
    <property type="entry name" value="PRibGlycinamide_synth_N"/>
</dbReference>
<keyword evidence="9" id="KW-0460">Magnesium</keyword>
<dbReference type="GO" id="GO:0005524">
    <property type="term" value="F:ATP binding"/>
    <property type="evidence" value="ECO:0007669"/>
    <property type="project" value="UniProtKB-UniRule"/>
</dbReference>
<organism evidence="16 17">
    <name type="scientific">Brochothrix thermosphacta</name>
    <name type="common">Microbacterium thermosphactum</name>
    <dbReference type="NCBI Taxonomy" id="2756"/>
    <lineage>
        <taxon>Bacteria</taxon>
        <taxon>Bacillati</taxon>
        <taxon>Bacillota</taxon>
        <taxon>Bacilli</taxon>
        <taxon>Bacillales</taxon>
        <taxon>Listeriaceae</taxon>
        <taxon>Brochothrix</taxon>
    </lineage>
</organism>
<dbReference type="Pfam" id="PF02844">
    <property type="entry name" value="GARS_N"/>
    <property type="match status" value="1"/>
</dbReference>
<dbReference type="GO" id="GO:0046872">
    <property type="term" value="F:metal ion binding"/>
    <property type="evidence" value="ECO:0007669"/>
    <property type="project" value="InterPro"/>
</dbReference>
<feature type="domain" description="ATP-grasp" evidence="15">
    <location>
        <begin position="108"/>
        <end position="314"/>
    </location>
</feature>
<dbReference type="Pfam" id="PF01071">
    <property type="entry name" value="GARS_A"/>
    <property type="match status" value="1"/>
</dbReference>
<dbReference type="EMBL" id="CP023483">
    <property type="protein sequence ID" value="ATF26525.1"/>
    <property type="molecule type" value="Genomic_DNA"/>
</dbReference>
<dbReference type="InterPro" id="IPR037123">
    <property type="entry name" value="PRibGlycinamide_synth_C_sf"/>
</dbReference>
<dbReference type="InterPro" id="IPR020561">
    <property type="entry name" value="PRibGlycinamid_synth_ATP-grasp"/>
</dbReference>
<evidence type="ECO:0000313" key="16">
    <source>
        <dbReference type="EMBL" id="ATF26525.1"/>
    </source>
</evidence>
<comment type="catalytic activity">
    <reaction evidence="13">
        <text>5-phospho-beta-D-ribosylamine + glycine + ATP = N(1)-(5-phospho-beta-D-ribosyl)glycinamide + ADP + phosphate + H(+)</text>
        <dbReference type="Rhea" id="RHEA:17453"/>
        <dbReference type="ChEBI" id="CHEBI:15378"/>
        <dbReference type="ChEBI" id="CHEBI:30616"/>
        <dbReference type="ChEBI" id="CHEBI:43474"/>
        <dbReference type="ChEBI" id="CHEBI:57305"/>
        <dbReference type="ChEBI" id="CHEBI:58681"/>
        <dbReference type="ChEBI" id="CHEBI:143788"/>
        <dbReference type="ChEBI" id="CHEBI:456216"/>
        <dbReference type="EC" id="6.3.4.13"/>
    </reaction>
</comment>
<evidence type="ECO:0000259" key="15">
    <source>
        <dbReference type="PROSITE" id="PS50975"/>
    </source>
</evidence>
<evidence type="ECO:0000256" key="10">
    <source>
        <dbReference type="ARBA" id="ARBA00038345"/>
    </source>
</evidence>
<reference evidence="16 17" key="1">
    <citation type="submission" date="2017-09" db="EMBL/GenBank/DDBJ databases">
        <title>Complete Genome Sequences of Two Strains of the Meat Spoilage Bacterium Brochothrix thermosphacta Isolated from Ground Chicken.</title>
        <authorList>
            <person name="Paoli G.C."/>
            <person name="Wijey C."/>
            <person name="Chen C.-Y."/>
            <person name="Nguyen L."/>
            <person name="Yan X."/>
            <person name="Irwin P.L."/>
        </authorList>
    </citation>
    <scope>NUCLEOTIDE SEQUENCE [LARGE SCALE GENOMIC DNA]</scope>
    <source>
        <strain evidence="16 17">BI</strain>
    </source>
</reference>
<dbReference type="SUPFAM" id="SSF51246">
    <property type="entry name" value="Rudiment single hybrid motif"/>
    <property type="match status" value="1"/>
</dbReference>
<evidence type="ECO:0000256" key="13">
    <source>
        <dbReference type="HAMAP-Rule" id="MF_00138"/>
    </source>
</evidence>
<dbReference type="InterPro" id="IPR011054">
    <property type="entry name" value="Rudment_hybrid_motif"/>
</dbReference>
<dbReference type="Gene3D" id="3.30.470.20">
    <property type="entry name" value="ATP-grasp fold, B domain"/>
    <property type="match status" value="1"/>
</dbReference>
<dbReference type="SUPFAM" id="SSF52440">
    <property type="entry name" value="PreATP-grasp domain"/>
    <property type="match status" value="1"/>
</dbReference>
<dbReference type="GO" id="GO:0009113">
    <property type="term" value="P:purine nucleobase biosynthetic process"/>
    <property type="evidence" value="ECO:0007669"/>
    <property type="project" value="InterPro"/>
</dbReference>
<protein>
    <recommendedName>
        <fullName evidence="4 13">Phosphoribosylamine--glycine ligase</fullName>
        <ecNumber evidence="4 13">6.3.4.13</ecNumber>
    </recommendedName>
    <alternativeName>
        <fullName evidence="13">GARS</fullName>
    </alternativeName>
    <alternativeName>
        <fullName evidence="11 13">Glycinamide ribonucleotide synthetase</fullName>
    </alternativeName>
    <alternativeName>
        <fullName evidence="12 13">Phosphoribosylglycinamide synthetase</fullName>
    </alternativeName>
</protein>
<dbReference type="FunFam" id="3.30.1490.20:FF:000006">
    <property type="entry name" value="phosphoribosylamine--glycine ligase, chloroplastic-like"/>
    <property type="match status" value="1"/>
</dbReference>